<dbReference type="CDD" id="cd00038">
    <property type="entry name" value="CAP_ED"/>
    <property type="match status" value="1"/>
</dbReference>
<dbReference type="PANTHER" id="PTHR24567:SF74">
    <property type="entry name" value="HTH-TYPE TRANSCRIPTIONAL REGULATOR ARCR"/>
    <property type="match status" value="1"/>
</dbReference>
<dbReference type="PROSITE" id="PS50042">
    <property type="entry name" value="CNMP_BINDING_3"/>
    <property type="match status" value="1"/>
</dbReference>
<dbReference type="SUPFAM" id="SSF51206">
    <property type="entry name" value="cAMP-binding domain-like"/>
    <property type="match status" value="1"/>
</dbReference>
<dbReference type="InterPro" id="IPR050397">
    <property type="entry name" value="Env_Response_Regulators"/>
</dbReference>
<feature type="domain" description="Cyclic nucleotide-binding" evidence="4">
    <location>
        <begin position="14"/>
        <end position="116"/>
    </location>
</feature>
<feature type="domain" description="HTH crp-type" evidence="5">
    <location>
        <begin position="148"/>
        <end position="213"/>
    </location>
</feature>
<dbReference type="GO" id="GO:0003677">
    <property type="term" value="F:DNA binding"/>
    <property type="evidence" value="ECO:0007669"/>
    <property type="project" value="UniProtKB-KW"/>
</dbReference>
<evidence type="ECO:0000259" key="5">
    <source>
        <dbReference type="PROSITE" id="PS51063"/>
    </source>
</evidence>
<dbReference type="InterPro" id="IPR018490">
    <property type="entry name" value="cNMP-bd_dom_sf"/>
</dbReference>
<accession>A0A2D2AYK1</accession>
<dbReference type="SUPFAM" id="SSF46785">
    <property type="entry name" value="Winged helix' DNA-binding domain"/>
    <property type="match status" value="1"/>
</dbReference>
<dbReference type="SMART" id="SM00100">
    <property type="entry name" value="cNMP"/>
    <property type="match status" value="1"/>
</dbReference>
<proteinExistence type="predicted"/>
<evidence type="ECO:0000256" key="1">
    <source>
        <dbReference type="ARBA" id="ARBA00023015"/>
    </source>
</evidence>
<evidence type="ECO:0000313" key="7">
    <source>
        <dbReference type="Proteomes" id="UP000228945"/>
    </source>
</evidence>
<evidence type="ECO:0000256" key="3">
    <source>
        <dbReference type="ARBA" id="ARBA00023163"/>
    </source>
</evidence>
<sequence length="220" mass="23228">MTVDAHQRLAAIGWFAALPEDLRAALFEAGRLSRRGVGEWVQAEGDEDTGVLAVVEGVLRVYVQAHGGREALISLLPAGGVIGQSVSFGGGPRIVTVTAATPSLVFTLSDRALRRVAAVRPGLWEAVSTLVYAQLRSVSLGLAEMVALPPRARLVSRLLALGGLGDGEVVASQADLAEMIGVTRKAVNGWLGELESKGLVRLGYGRVEVLDRRGLERMLA</sequence>
<dbReference type="Pfam" id="PF13545">
    <property type="entry name" value="HTH_Crp_2"/>
    <property type="match status" value="1"/>
</dbReference>
<keyword evidence="2" id="KW-0238">DNA-binding</keyword>
<evidence type="ECO:0000259" key="4">
    <source>
        <dbReference type="PROSITE" id="PS50042"/>
    </source>
</evidence>
<name>A0A2D2AYK1_9CAUL</name>
<dbReference type="SMART" id="SM00419">
    <property type="entry name" value="HTH_CRP"/>
    <property type="match status" value="1"/>
</dbReference>
<dbReference type="Gene3D" id="2.60.120.10">
    <property type="entry name" value="Jelly Rolls"/>
    <property type="match status" value="1"/>
</dbReference>
<keyword evidence="7" id="KW-1185">Reference proteome</keyword>
<gene>
    <name evidence="6" type="ORF">CSW64_12090</name>
</gene>
<dbReference type="GO" id="GO:0003700">
    <property type="term" value="F:DNA-binding transcription factor activity"/>
    <property type="evidence" value="ECO:0007669"/>
    <property type="project" value="TreeGrafter"/>
</dbReference>
<organism evidence="6 7">
    <name type="scientific">Caulobacter mirabilis</name>
    <dbReference type="NCBI Taxonomy" id="69666"/>
    <lineage>
        <taxon>Bacteria</taxon>
        <taxon>Pseudomonadati</taxon>
        <taxon>Pseudomonadota</taxon>
        <taxon>Alphaproteobacteria</taxon>
        <taxon>Caulobacterales</taxon>
        <taxon>Caulobacteraceae</taxon>
        <taxon>Caulobacter</taxon>
    </lineage>
</organism>
<keyword evidence="1" id="KW-0805">Transcription regulation</keyword>
<dbReference type="KEGG" id="cmb:CSW64_12090"/>
<dbReference type="PANTHER" id="PTHR24567">
    <property type="entry name" value="CRP FAMILY TRANSCRIPTIONAL REGULATORY PROTEIN"/>
    <property type="match status" value="1"/>
</dbReference>
<keyword evidence="3" id="KW-0804">Transcription</keyword>
<evidence type="ECO:0000256" key="2">
    <source>
        <dbReference type="ARBA" id="ARBA00023125"/>
    </source>
</evidence>
<dbReference type="Gene3D" id="1.10.10.10">
    <property type="entry name" value="Winged helix-like DNA-binding domain superfamily/Winged helix DNA-binding domain"/>
    <property type="match status" value="1"/>
</dbReference>
<dbReference type="InterPro" id="IPR014710">
    <property type="entry name" value="RmlC-like_jellyroll"/>
</dbReference>
<dbReference type="InterPro" id="IPR036388">
    <property type="entry name" value="WH-like_DNA-bd_sf"/>
</dbReference>
<dbReference type="PROSITE" id="PS51063">
    <property type="entry name" value="HTH_CRP_2"/>
    <property type="match status" value="1"/>
</dbReference>
<protein>
    <submittedName>
        <fullName evidence="6">Crp/Fnr family transcriptional regulator</fullName>
    </submittedName>
</protein>
<dbReference type="Pfam" id="PF00027">
    <property type="entry name" value="cNMP_binding"/>
    <property type="match status" value="1"/>
</dbReference>
<dbReference type="OrthoDB" id="7506088at2"/>
<dbReference type="EMBL" id="CP024201">
    <property type="protein sequence ID" value="ATQ43099.1"/>
    <property type="molecule type" value="Genomic_DNA"/>
</dbReference>
<reference evidence="6 7" key="1">
    <citation type="submission" date="2017-10" db="EMBL/GenBank/DDBJ databases">
        <title>Genome sequence of Caulobacter mirabilis FWC38.</title>
        <authorList>
            <person name="Fiebig A."/>
            <person name="Crosson S."/>
        </authorList>
    </citation>
    <scope>NUCLEOTIDE SEQUENCE [LARGE SCALE GENOMIC DNA]</scope>
    <source>
        <strain evidence="6 7">FWC 38</strain>
    </source>
</reference>
<dbReference type="GO" id="GO:0005829">
    <property type="term" value="C:cytosol"/>
    <property type="evidence" value="ECO:0007669"/>
    <property type="project" value="TreeGrafter"/>
</dbReference>
<dbReference type="Proteomes" id="UP000228945">
    <property type="component" value="Chromosome"/>
</dbReference>
<dbReference type="AlphaFoldDB" id="A0A2D2AYK1"/>
<dbReference type="RefSeq" id="WP_099622350.1">
    <property type="nucleotide sequence ID" value="NZ_CP024201.1"/>
</dbReference>
<dbReference type="InterPro" id="IPR012318">
    <property type="entry name" value="HTH_CRP"/>
</dbReference>
<dbReference type="InterPro" id="IPR036390">
    <property type="entry name" value="WH_DNA-bd_sf"/>
</dbReference>
<evidence type="ECO:0000313" key="6">
    <source>
        <dbReference type="EMBL" id="ATQ43099.1"/>
    </source>
</evidence>
<dbReference type="InterPro" id="IPR000595">
    <property type="entry name" value="cNMP-bd_dom"/>
</dbReference>